<dbReference type="OrthoDB" id="2586582at2759"/>
<dbReference type="InterPro" id="IPR029058">
    <property type="entry name" value="AB_hydrolase_fold"/>
</dbReference>
<dbReference type="Proteomes" id="UP000572817">
    <property type="component" value="Unassembled WGS sequence"/>
</dbReference>
<evidence type="ECO:0000313" key="4">
    <source>
        <dbReference type="EMBL" id="KAF4311668.1"/>
    </source>
</evidence>
<dbReference type="Gene3D" id="3.40.50.1820">
    <property type="entry name" value="alpha/beta hydrolase"/>
    <property type="match status" value="1"/>
</dbReference>
<dbReference type="InterPro" id="IPR000675">
    <property type="entry name" value="Cutinase/axe"/>
</dbReference>
<keyword evidence="1" id="KW-0378">Hydrolase</keyword>
<evidence type="ECO:0000313" key="5">
    <source>
        <dbReference type="Proteomes" id="UP000572817"/>
    </source>
</evidence>
<dbReference type="EMBL" id="WWBZ02000009">
    <property type="protein sequence ID" value="KAF4311668.1"/>
    <property type="molecule type" value="Genomic_DNA"/>
</dbReference>
<feature type="chain" id="PRO_5034038596" description="Carbohydrate esterase family 5 protein" evidence="3">
    <location>
        <begin position="20"/>
        <end position="235"/>
    </location>
</feature>
<dbReference type="Pfam" id="PF01083">
    <property type="entry name" value="Cutinase"/>
    <property type="match status" value="1"/>
</dbReference>
<keyword evidence="2" id="KW-1015">Disulfide bond</keyword>
<dbReference type="AlphaFoldDB" id="A0A8H4N8Y6"/>
<dbReference type="PANTHER" id="PTHR33630">
    <property type="entry name" value="CUTINASE RV1984C-RELATED-RELATED"/>
    <property type="match status" value="1"/>
</dbReference>
<gene>
    <name evidence="4" type="ORF">GTA08_BOTSDO12785</name>
</gene>
<protein>
    <recommendedName>
        <fullName evidence="6">Carbohydrate esterase family 5 protein</fullName>
    </recommendedName>
</protein>
<organism evidence="4 5">
    <name type="scientific">Botryosphaeria dothidea</name>
    <dbReference type="NCBI Taxonomy" id="55169"/>
    <lineage>
        <taxon>Eukaryota</taxon>
        <taxon>Fungi</taxon>
        <taxon>Dikarya</taxon>
        <taxon>Ascomycota</taxon>
        <taxon>Pezizomycotina</taxon>
        <taxon>Dothideomycetes</taxon>
        <taxon>Dothideomycetes incertae sedis</taxon>
        <taxon>Botryosphaeriales</taxon>
        <taxon>Botryosphaeriaceae</taxon>
        <taxon>Botryosphaeria</taxon>
    </lineage>
</organism>
<evidence type="ECO:0000256" key="2">
    <source>
        <dbReference type="ARBA" id="ARBA00023157"/>
    </source>
</evidence>
<dbReference type="GO" id="GO:0052689">
    <property type="term" value="F:carboxylic ester hydrolase activity"/>
    <property type="evidence" value="ECO:0007669"/>
    <property type="project" value="UniProtKB-ARBA"/>
</dbReference>
<name>A0A8H4N8Y6_9PEZI</name>
<evidence type="ECO:0008006" key="6">
    <source>
        <dbReference type="Google" id="ProtNLM"/>
    </source>
</evidence>
<sequence>MACFLTFAIVAYLLPLISATELEARNATACTPVHLFLARGTTEDYPGTLGSLADMVVDAVSGAEYENIIYPATDESSTSSYFEGRQAVAQQLNAYVAKCPLSKIALLGYSQGAMIIGDALAGGGGDPSGVLGNAFAPTISPELGSHVTAVSFYGDPRHVPYRPFDIGNSTFNVTGKYPRTTGQISVIDALYSSKVHDYCNEGDPVCASGDNLQAHLEYSEKWDTIASSWLVSMLQ</sequence>
<dbReference type="SMART" id="SM01110">
    <property type="entry name" value="Cutinase"/>
    <property type="match status" value="1"/>
</dbReference>
<keyword evidence="5" id="KW-1185">Reference proteome</keyword>
<evidence type="ECO:0000256" key="1">
    <source>
        <dbReference type="ARBA" id="ARBA00022801"/>
    </source>
</evidence>
<comment type="caution">
    <text evidence="4">The sequence shown here is derived from an EMBL/GenBank/DDBJ whole genome shotgun (WGS) entry which is preliminary data.</text>
</comment>
<dbReference type="PANTHER" id="PTHR33630:SF9">
    <property type="entry name" value="CUTINASE 4"/>
    <property type="match status" value="1"/>
</dbReference>
<accession>A0A8H4N8Y6</accession>
<feature type="signal peptide" evidence="3">
    <location>
        <begin position="1"/>
        <end position="19"/>
    </location>
</feature>
<reference evidence="4" key="1">
    <citation type="submission" date="2020-04" db="EMBL/GenBank/DDBJ databases">
        <title>Genome Assembly and Annotation of Botryosphaeria dothidea sdau 11-99, a Latent Pathogen of Apple Fruit Ring Rot in China.</title>
        <authorList>
            <person name="Yu C."/>
            <person name="Diao Y."/>
            <person name="Lu Q."/>
            <person name="Zhao J."/>
            <person name="Cui S."/>
            <person name="Peng C."/>
            <person name="He B."/>
            <person name="Liu H."/>
        </authorList>
    </citation>
    <scope>NUCLEOTIDE SEQUENCE [LARGE SCALE GENOMIC DNA]</scope>
    <source>
        <strain evidence="4">Sdau11-99</strain>
    </source>
</reference>
<dbReference type="SUPFAM" id="SSF53474">
    <property type="entry name" value="alpha/beta-Hydrolases"/>
    <property type="match status" value="1"/>
</dbReference>
<keyword evidence="3" id="KW-0732">Signal</keyword>
<proteinExistence type="predicted"/>
<evidence type="ECO:0000256" key="3">
    <source>
        <dbReference type="SAM" id="SignalP"/>
    </source>
</evidence>